<dbReference type="RefSeq" id="WP_047766500.1">
    <property type="nucleotide sequence ID" value="NZ_CAWMBG010000069.1"/>
</dbReference>
<dbReference type="AlphaFoldDB" id="A0A0J5FRN4"/>
<dbReference type="OrthoDB" id="6448139at2"/>
<feature type="region of interest" description="Disordered" evidence="1">
    <location>
        <begin position="55"/>
        <end position="82"/>
    </location>
</feature>
<evidence type="ECO:0000313" key="2">
    <source>
        <dbReference type="EMBL" id="KMJ44961.1"/>
    </source>
</evidence>
<proteinExistence type="predicted"/>
<dbReference type="Proteomes" id="UP000036277">
    <property type="component" value="Unassembled WGS sequence"/>
</dbReference>
<accession>A0A0J5FRN4</accession>
<evidence type="ECO:0000256" key="1">
    <source>
        <dbReference type="SAM" id="MobiDB-lite"/>
    </source>
</evidence>
<dbReference type="EMBL" id="LFCV01000069">
    <property type="protein sequence ID" value="KMJ44961.1"/>
    <property type="molecule type" value="Genomic_DNA"/>
</dbReference>
<protein>
    <submittedName>
        <fullName evidence="2">Uncharacterized protein</fullName>
    </submittedName>
</protein>
<dbReference type="STRING" id="880157.AB204_11495"/>
<gene>
    <name evidence="2" type="ORF">AB204_11495</name>
</gene>
<organism evidence="2 3">
    <name type="scientific">Xenorhabdus khoisanae</name>
    <dbReference type="NCBI Taxonomy" id="880157"/>
    <lineage>
        <taxon>Bacteria</taxon>
        <taxon>Pseudomonadati</taxon>
        <taxon>Pseudomonadota</taxon>
        <taxon>Gammaproteobacteria</taxon>
        <taxon>Enterobacterales</taxon>
        <taxon>Morganellaceae</taxon>
        <taxon>Xenorhabdus</taxon>
    </lineage>
</organism>
<feature type="compositionally biased region" description="Basic and acidic residues" evidence="1">
    <location>
        <begin position="73"/>
        <end position="82"/>
    </location>
</feature>
<evidence type="ECO:0000313" key="3">
    <source>
        <dbReference type="Proteomes" id="UP000036277"/>
    </source>
</evidence>
<keyword evidence="3" id="KW-1185">Reference proteome</keyword>
<dbReference type="PATRIC" id="fig|880157.4.peg.2440"/>
<reference evidence="2 3" key="1">
    <citation type="submission" date="2015-06" db="EMBL/GenBank/DDBJ databases">
        <title>Draft Whole-Genome Sequence of the Entomopathogenic Bacterium Xenorhabdus khoisanae.</title>
        <authorList>
            <person name="Naidoo S."/>
            <person name="Featherston J."/>
            <person name="Gray V.M."/>
        </authorList>
    </citation>
    <scope>NUCLEOTIDE SEQUENCE [LARGE SCALE GENOMIC DNA]</scope>
    <source>
        <strain evidence="2 3">MCB</strain>
    </source>
</reference>
<sequence>MTEKQVKLTESSMRGYNGHLFMTEFQNGKTITPVSQRKQDRILATVRSEIAAKPATKELETMPPVTPPIKEPSVSEDKHEES</sequence>
<name>A0A0J5FRN4_9GAMM</name>
<comment type="caution">
    <text evidence="2">The sequence shown here is derived from an EMBL/GenBank/DDBJ whole genome shotgun (WGS) entry which is preliminary data.</text>
</comment>